<evidence type="ECO:0000313" key="2">
    <source>
        <dbReference type="EMBL" id="OGG15477.1"/>
    </source>
</evidence>
<feature type="transmembrane region" description="Helical" evidence="1">
    <location>
        <begin position="29"/>
        <end position="50"/>
    </location>
</feature>
<comment type="caution">
    <text evidence="2">The sequence shown here is derived from an EMBL/GenBank/DDBJ whole genome shotgun (WGS) entry which is preliminary data.</text>
</comment>
<name>A0A1F5ZTR2_9BACT</name>
<reference evidence="2 3" key="1">
    <citation type="journal article" date="2016" name="Nat. Commun.">
        <title>Thousands of microbial genomes shed light on interconnected biogeochemical processes in an aquifer system.</title>
        <authorList>
            <person name="Anantharaman K."/>
            <person name="Brown C.T."/>
            <person name="Hug L.A."/>
            <person name="Sharon I."/>
            <person name="Castelle C.J."/>
            <person name="Probst A.J."/>
            <person name="Thomas B.C."/>
            <person name="Singh A."/>
            <person name="Wilkins M.J."/>
            <person name="Karaoz U."/>
            <person name="Brodie E.L."/>
            <person name="Williams K.H."/>
            <person name="Hubbard S.S."/>
            <person name="Banfield J.F."/>
        </authorList>
    </citation>
    <scope>NUCLEOTIDE SEQUENCE [LARGE SCALE GENOMIC DNA]</scope>
</reference>
<evidence type="ECO:0000256" key="1">
    <source>
        <dbReference type="SAM" id="Phobius"/>
    </source>
</evidence>
<dbReference type="Proteomes" id="UP000176923">
    <property type="component" value="Unassembled WGS sequence"/>
</dbReference>
<keyword evidence="1" id="KW-0812">Transmembrane</keyword>
<proteinExistence type="predicted"/>
<accession>A0A1F5ZTR2</accession>
<gene>
    <name evidence="2" type="ORF">A3D77_06530</name>
</gene>
<dbReference type="EMBL" id="MFJL01000024">
    <property type="protein sequence ID" value="OGG15477.1"/>
    <property type="molecule type" value="Genomic_DNA"/>
</dbReference>
<evidence type="ECO:0000313" key="3">
    <source>
        <dbReference type="Proteomes" id="UP000176923"/>
    </source>
</evidence>
<sequence length="68" mass="7476">MKTIAAWFIYGALLGGAVSFLVPETEIFKIAAFILMIVLVGALGLVDNLLDPDKTSRFRTRVSPRTHL</sequence>
<protein>
    <submittedName>
        <fullName evidence="2">Uncharacterized protein</fullName>
    </submittedName>
</protein>
<dbReference type="AlphaFoldDB" id="A0A1F5ZTR2"/>
<dbReference type="STRING" id="1798382.A3D77_06530"/>
<keyword evidence="1" id="KW-1133">Transmembrane helix</keyword>
<organism evidence="2 3">
    <name type="scientific">Candidatus Gottesmanbacteria bacterium RIFCSPHIGHO2_02_FULL_39_11</name>
    <dbReference type="NCBI Taxonomy" id="1798382"/>
    <lineage>
        <taxon>Bacteria</taxon>
        <taxon>Candidatus Gottesmaniibacteriota</taxon>
    </lineage>
</organism>
<keyword evidence="1" id="KW-0472">Membrane</keyword>